<sequence>MKSKSRTAMWKRLSEADRAKPLVKSMIFEGKTVVEIKQALKDLCIPVTAYNTLVNHGFVEKWRKKSKLKKTSCNS</sequence>
<evidence type="ECO:0000313" key="1">
    <source>
        <dbReference type="EMBL" id="MBC5853389.1"/>
    </source>
</evidence>
<dbReference type="Proteomes" id="UP000615796">
    <property type="component" value="Unassembled WGS sequence"/>
</dbReference>
<dbReference type="EMBL" id="JACRUP010000043">
    <property type="protein sequence ID" value="MBC5853389.1"/>
    <property type="molecule type" value="Genomic_DNA"/>
</dbReference>
<protein>
    <submittedName>
        <fullName evidence="1">Uncharacterized protein</fullName>
    </submittedName>
</protein>
<dbReference type="AlphaFoldDB" id="A0A9X0RBM4"/>
<dbReference type="RefSeq" id="WP_187027479.1">
    <property type="nucleotide sequence ID" value="NZ_JACRUP010000043.1"/>
</dbReference>
<keyword evidence="2" id="KW-1185">Reference proteome</keyword>
<comment type="caution">
    <text evidence="1">The sequence shown here is derived from an EMBL/GenBank/DDBJ whole genome shotgun (WGS) entry which is preliminary data.</text>
</comment>
<gene>
    <name evidence="1" type="ORF">H8Q88_21205</name>
</gene>
<name>A0A9X0RBM4_VIBME</name>
<proteinExistence type="predicted"/>
<reference evidence="1" key="1">
    <citation type="submission" date="2020-08" db="EMBL/GenBank/DDBJ databases">
        <title>Genome Sequencing and Pan-Genome Analysis of Migratory bird Vibrio Strains, Inner Mongolia.</title>
        <authorList>
            <person name="Zheng L."/>
        </authorList>
    </citation>
    <scope>NUCLEOTIDE SEQUENCE</scope>
    <source>
        <strain evidence="1">M13F</strain>
    </source>
</reference>
<evidence type="ECO:0000313" key="2">
    <source>
        <dbReference type="Proteomes" id="UP000615796"/>
    </source>
</evidence>
<accession>A0A9X0RBM4</accession>
<organism evidence="1 2">
    <name type="scientific">Vibrio metschnikovii</name>
    <dbReference type="NCBI Taxonomy" id="28172"/>
    <lineage>
        <taxon>Bacteria</taxon>
        <taxon>Pseudomonadati</taxon>
        <taxon>Pseudomonadota</taxon>
        <taxon>Gammaproteobacteria</taxon>
        <taxon>Vibrionales</taxon>
        <taxon>Vibrionaceae</taxon>
        <taxon>Vibrio</taxon>
    </lineage>
</organism>